<organism evidence="5 6">
    <name type="scientific">Methanospirillum lacunae</name>
    <dbReference type="NCBI Taxonomy" id="668570"/>
    <lineage>
        <taxon>Archaea</taxon>
        <taxon>Methanobacteriati</taxon>
        <taxon>Methanobacteriota</taxon>
        <taxon>Stenosarchaea group</taxon>
        <taxon>Methanomicrobia</taxon>
        <taxon>Methanomicrobiales</taxon>
        <taxon>Methanospirillaceae</taxon>
        <taxon>Methanospirillum</taxon>
    </lineage>
</organism>
<proteinExistence type="inferred from homology"/>
<dbReference type="SUPFAM" id="SSF55729">
    <property type="entry name" value="Acyl-CoA N-acyltransferases (Nat)"/>
    <property type="match status" value="1"/>
</dbReference>
<evidence type="ECO:0000256" key="3">
    <source>
        <dbReference type="ARBA" id="ARBA00038502"/>
    </source>
</evidence>
<dbReference type="InterPro" id="IPR051531">
    <property type="entry name" value="N-acetyltransferase"/>
</dbReference>
<evidence type="ECO:0000313" key="6">
    <source>
        <dbReference type="Proteomes" id="UP000245657"/>
    </source>
</evidence>
<dbReference type="AlphaFoldDB" id="A0A2V2N801"/>
<evidence type="ECO:0000256" key="1">
    <source>
        <dbReference type="ARBA" id="ARBA00022679"/>
    </source>
</evidence>
<dbReference type="OrthoDB" id="120213at2157"/>
<dbReference type="GeneID" id="97548679"/>
<keyword evidence="1" id="KW-0808">Transferase</keyword>
<name>A0A2V2N801_9EURY</name>
<evidence type="ECO:0000313" key="5">
    <source>
        <dbReference type="EMBL" id="PWR72638.1"/>
    </source>
</evidence>
<dbReference type="InterPro" id="IPR000182">
    <property type="entry name" value="GNAT_dom"/>
</dbReference>
<dbReference type="Pfam" id="PF13302">
    <property type="entry name" value="Acetyltransf_3"/>
    <property type="match status" value="1"/>
</dbReference>
<keyword evidence="2" id="KW-0012">Acyltransferase</keyword>
<comment type="similarity">
    <text evidence="3">Belongs to the acetyltransferase family. RimJ subfamily.</text>
</comment>
<evidence type="ECO:0000256" key="2">
    <source>
        <dbReference type="ARBA" id="ARBA00023315"/>
    </source>
</evidence>
<evidence type="ECO:0000259" key="4">
    <source>
        <dbReference type="PROSITE" id="PS51186"/>
    </source>
</evidence>
<dbReference type="PANTHER" id="PTHR43792">
    <property type="entry name" value="GNAT FAMILY, PUTATIVE (AFU_ORTHOLOGUE AFUA_3G00765)-RELATED-RELATED"/>
    <property type="match status" value="1"/>
</dbReference>
<dbReference type="Proteomes" id="UP000245657">
    <property type="component" value="Unassembled WGS sequence"/>
</dbReference>
<keyword evidence="6" id="KW-1185">Reference proteome</keyword>
<dbReference type="GO" id="GO:0016747">
    <property type="term" value="F:acyltransferase activity, transferring groups other than amino-acyl groups"/>
    <property type="evidence" value="ECO:0007669"/>
    <property type="project" value="InterPro"/>
</dbReference>
<dbReference type="PANTHER" id="PTHR43792:SF8">
    <property type="entry name" value="[RIBOSOMAL PROTEIN US5]-ALANINE N-ACETYLTRANSFERASE"/>
    <property type="match status" value="1"/>
</dbReference>
<gene>
    <name evidence="5" type="ORF">DK846_06640</name>
</gene>
<reference evidence="5 6" key="1">
    <citation type="submission" date="2018-05" db="EMBL/GenBank/DDBJ databases">
        <title>Draft genome of Methanospirillum lacunae Ki8-1.</title>
        <authorList>
            <person name="Dueholm M.S."/>
            <person name="Nielsen P.H."/>
            <person name="Bakmann L.F."/>
            <person name="Otzen D.E."/>
        </authorList>
    </citation>
    <scope>NUCLEOTIDE SEQUENCE [LARGE SCALE GENOMIC DNA]</scope>
    <source>
        <strain evidence="5 6">Ki8-1</strain>
    </source>
</reference>
<accession>A0A2V2N801</accession>
<protein>
    <recommendedName>
        <fullName evidence="4">N-acetyltransferase domain-containing protein</fullName>
    </recommendedName>
</protein>
<dbReference type="Gene3D" id="3.40.630.30">
    <property type="match status" value="1"/>
</dbReference>
<dbReference type="EMBL" id="QGMY01000006">
    <property type="protein sequence ID" value="PWR72638.1"/>
    <property type="molecule type" value="Genomic_DNA"/>
</dbReference>
<dbReference type="InterPro" id="IPR016181">
    <property type="entry name" value="Acyl_CoA_acyltransferase"/>
</dbReference>
<dbReference type="PROSITE" id="PS51186">
    <property type="entry name" value="GNAT"/>
    <property type="match status" value="1"/>
</dbReference>
<dbReference type="RefSeq" id="WP_109968149.1">
    <property type="nucleotide sequence ID" value="NZ_CP176093.1"/>
</dbReference>
<feature type="domain" description="N-acetyltransferase" evidence="4">
    <location>
        <begin position="11"/>
        <end position="179"/>
    </location>
</feature>
<sequence length="189" mass="21909">MCDIIYKSSRISIREHTSTDLYDLHRLISNKEIMNYIPKIYCETIEETKKKLTDAIIAQGMVDRIQYYYAIESILNEYIGEIGVTIIKTSTEGKIGDLGYFLLKEYHGVGIATEAALAILKIFFEEKNFYKIESGCFMENSASEKVMIKIGMKKEKYLIKQSLHKGILKERVEYGILCDRWKDIKSFAK</sequence>
<comment type="caution">
    <text evidence="5">The sequence shown here is derived from an EMBL/GenBank/DDBJ whole genome shotgun (WGS) entry which is preliminary data.</text>
</comment>